<dbReference type="Pfam" id="PF08447">
    <property type="entry name" value="PAS_3"/>
    <property type="match status" value="1"/>
</dbReference>
<protein>
    <submittedName>
        <fullName evidence="2">Chemotaxis sensory transducer</fullName>
    </submittedName>
</protein>
<keyword evidence="3" id="KW-1185">Reference proteome</keyword>
<accession>A0A1C3RFU4</accession>
<dbReference type="EMBL" id="FLYE01000011">
    <property type="protein sequence ID" value="SCA56125.1"/>
    <property type="molecule type" value="Genomic_DNA"/>
</dbReference>
<dbReference type="InterPro" id="IPR000014">
    <property type="entry name" value="PAS"/>
</dbReference>
<dbReference type="AlphaFoldDB" id="A0A1C3RFU4"/>
<dbReference type="STRING" id="1867952.MTBPR1_190003"/>
<dbReference type="InterPro" id="IPR013655">
    <property type="entry name" value="PAS_fold_3"/>
</dbReference>
<organism evidence="2 3">
    <name type="scientific">Candidatus Terasakiella magnetica</name>
    <dbReference type="NCBI Taxonomy" id="1867952"/>
    <lineage>
        <taxon>Bacteria</taxon>
        <taxon>Pseudomonadati</taxon>
        <taxon>Pseudomonadota</taxon>
        <taxon>Alphaproteobacteria</taxon>
        <taxon>Rhodospirillales</taxon>
        <taxon>Terasakiellaceae</taxon>
        <taxon>Terasakiella</taxon>
    </lineage>
</organism>
<dbReference type="PROSITE" id="PS50112">
    <property type="entry name" value="PAS"/>
    <property type="match status" value="1"/>
</dbReference>
<dbReference type="SUPFAM" id="SSF55785">
    <property type="entry name" value="PYP-like sensor domain (PAS domain)"/>
    <property type="match status" value="1"/>
</dbReference>
<dbReference type="CDD" id="cd00130">
    <property type="entry name" value="PAS"/>
    <property type="match status" value="1"/>
</dbReference>
<name>A0A1C3RFU4_9PROT</name>
<evidence type="ECO:0000313" key="3">
    <source>
        <dbReference type="Proteomes" id="UP000231658"/>
    </source>
</evidence>
<gene>
    <name evidence="2" type="ORF">MTBPR1_190003</name>
</gene>
<evidence type="ECO:0000259" key="1">
    <source>
        <dbReference type="PROSITE" id="PS50112"/>
    </source>
</evidence>
<proteinExistence type="predicted"/>
<dbReference type="Gene3D" id="3.30.450.20">
    <property type="entry name" value="PAS domain"/>
    <property type="match status" value="1"/>
</dbReference>
<dbReference type="RefSeq" id="WP_069186812.1">
    <property type="nucleotide sequence ID" value="NZ_FLYE01000011.1"/>
</dbReference>
<feature type="domain" description="PAS" evidence="1">
    <location>
        <begin position="23"/>
        <end position="74"/>
    </location>
</feature>
<evidence type="ECO:0000313" key="2">
    <source>
        <dbReference type="EMBL" id="SCA56125.1"/>
    </source>
</evidence>
<dbReference type="Proteomes" id="UP000231658">
    <property type="component" value="Unassembled WGS sequence"/>
</dbReference>
<reference evidence="2 3" key="1">
    <citation type="submission" date="2016-07" db="EMBL/GenBank/DDBJ databases">
        <authorList>
            <person name="Lefevre C.T."/>
        </authorList>
    </citation>
    <scope>NUCLEOTIDE SEQUENCE [LARGE SCALE GENOMIC DNA]</scope>
    <source>
        <strain evidence="2">PR1</strain>
    </source>
</reference>
<dbReference type="NCBIfam" id="TIGR00229">
    <property type="entry name" value="sensory_box"/>
    <property type="match status" value="1"/>
</dbReference>
<dbReference type="InterPro" id="IPR035965">
    <property type="entry name" value="PAS-like_dom_sf"/>
</dbReference>
<sequence length="183" mass="20971">MSLNLTGNEISFPENELIVSKTDLKGKITYANDVFLSVSGYEEKELIGTPHNILRHPEMPHVVFKLLWDTLKAGKEIFAYVINRAKNGDHYWVLAHVTPWINENGDTKGYHSSRRVPKKEIVENVIKPLYLQLSKEEAKHSNVKEGMKAAEALLVNTIEQSPYHSYEELIHNTIWSTEDQEEA</sequence>
<dbReference type="OrthoDB" id="266313at2"/>